<keyword evidence="1" id="KW-1133">Transmembrane helix</keyword>
<feature type="transmembrane region" description="Helical" evidence="1">
    <location>
        <begin position="46"/>
        <end position="68"/>
    </location>
</feature>
<feature type="transmembrane region" description="Helical" evidence="1">
    <location>
        <begin position="80"/>
        <end position="100"/>
    </location>
</feature>
<dbReference type="KEGG" id="cbd:CBUD_0133"/>
<proteinExistence type="predicted"/>
<keyword evidence="1" id="KW-0812">Transmembrane</keyword>
<evidence type="ECO:0000256" key="1">
    <source>
        <dbReference type="SAM" id="Phobius"/>
    </source>
</evidence>
<accession>A9KBB9</accession>
<dbReference type="HOGENOM" id="CLU_1561025_0_0_6"/>
<feature type="transmembrane region" description="Helical" evidence="1">
    <location>
        <begin position="20"/>
        <end position="39"/>
    </location>
</feature>
<dbReference type="Proteomes" id="UP000008555">
    <property type="component" value="Chromosome"/>
</dbReference>
<sequence>MQKPAVAKEPLLDTGKRWKARLIVGFIMLALAFISLFIMEIQHAAYWVFTCIMSAIDAVLCVWLVWYLKRQGTPFLANSWHITLHWIGLIAAVYLIAVFIKRGIVSHQEAGLFTLLLLALTLYLAGIYTDIIFLLIGVTLGILTTGVILVKAYVWLIMIPIILLTALIIFFIVSRDRKKLDNEI</sequence>
<gene>
    <name evidence="2" type="ordered locus">CBUD_0133</name>
</gene>
<feature type="transmembrane region" description="Helical" evidence="1">
    <location>
        <begin position="112"/>
        <end position="140"/>
    </location>
</feature>
<name>A9KBB9_COXBN</name>
<organism evidence="2 3">
    <name type="scientific">Coxiella burnetii (strain Dugway 5J108-111)</name>
    <dbReference type="NCBI Taxonomy" id="434922"/>
    <lineage>
        <taxon>Bacteria</taxon>
        <taxon>Pseudomonadati</taxon>
        <taxon>Pseudomonadota</taxon>
        <taxon>Gammaproteobacteria</taxon>
        <taxon>Legionellales</taxon>
        <taxon>Coxiellaceae</taxon>
        <taxon>Coxiella</taxon>
    </lineage>
</organism>
<dbReference type="RefSeq" id="WP_010957322.1">
    <property type="nucleotide sequence ID" value="NC_009727.1"/>
</dbReference>
<evidence type="ECO:0000313" key="3">
    <source>
        <dbReference type="Proteomes" id="UP000008555"/>
    </source>
</evidence>
<dbReference type="EMBL" id="CP000733">
    <property type="protein sequence ID" value="ABS78452.1"/>
    <property type="molecule type" value="Genomic_DNA"/>
</dbReference>
<feature type="transmembrane region" description="Helical" evidence="1">
    <location>
        <begin position="152"/>
        <end position="173"/>
    </location>
</feature>
<reference evidence="2 3" key="1">
    <citation type="journal article" date="2009" name="Infect. Immun.">
        <title>Comparative genomics reveal extensive transposon-mediated genomic plasticity and diversity among potential effector proteins within the genus Coxiella.</title>
        <authorList>
            <person name="Beare P.A."/>
            <person name="Unsworth N."/>
            <person name="Andoh M."/>
            <person name="Voth D.E."/>
            <person name="Omsland A."/>
            <person name="Gilk S.D."/>
            <person name="Williams K.P."/>
            <person name="Sobral B.W."/>
            <person name="Kupko J.J.III."/>
            <person name="Porcella S.F."/>
            <person name="Samuel J.E."/>
            <person name="Heinzen R.A."/>
        </authorList>
    </citation>
    <scope>NUCLEOTIDE SEQUENCE [LARGE SCALE GENOMIC DNA]</scope>
    <source>
        <strain evidence="2 3">Dugway 5J108-111</strain>
    </source>
</reference>
<keyword evidence="1" id="KW-0472">Membrane</keyword>
<evidence type="ECO:0000313" key="2">
    <source>
        <dbReference type="EMBL" id="ABS78452.1"/>
    </source>
</evidence>
<protein>
    <submittedName>
        <fullName evidence="2">Uncharacterized protein</fullName>
    </submittedName>
</protein>
<dbReference type="AlphaFoldDB" id="A9KBB9"/>